<feature type="compositionally biased region" description="Basic and acidic residues" evidence="4">
    <location>
        <begin position="614"/>
        <end position="627"/>
    </location>
</feature>
<evidence type="ECO:0000256" key="4">
    <source>
        <dbReference type="SAM" id="MobiDB-lite"/>
    </source>
</evidence>
<feature type="compositionally biased region" description="Polar residues" evidence="4">
    <location>
        <begin position="893"/>
        <end position="903"/>
    </location>
</feature>
<sequence length="1041" mass="116568">MAWVKFLRKPGGNLGKVYQPGSILSLAPTKGLLNEPGQNSCFLNSAVQVLWQLDIFRRSLRGLTGHVCQGDACIFCALKAIFSQFQHSREKALPSDNMRHALAESFKDEQRFQLGFMDDAAECFENILERIHFHLVPNSETDMCTSKSCISHQKFAMTLYEQCVCRSCGASSDPLPFTEFVRYISTTALCNEVEKMMERHERLKPEMFAELLQAANTADDYRKCPSNCGQKIKIRRVLMNCPEIVTIGLVWDSEHSDLTEEVMRNLATQLYLPGLFYRVTDENAKNSELFLVGMICYTSRHYCAFAFHTKSCKWVLFDDANVKEIGTKWKDVVSRCIRCHFQPLLLFYANPDGTAVSPEDAPKQIIHWSQCKAAGGNGEDLGFEKHSAARSDHVKENGIGDSTNQRSNKKLQPDNPAFSRSHIQASGGRGPAKLGYSDQKDRLKDLSRECAQKAADMKNFTSLRKDADRGPRKESGRQRDLLGEDRSSAKSGSPPVGSGLRHCPDQRIYSSQGRGPYKHDNQAPHQAKLSAHVLGSNKTEPFPAGEKPVTRTRTNGITGYDTDTSQDCRDKGSIRSRSKGWKPMRETLNVDSIFSETEKKQHSPKHKANLSSKSKHEKERSFNHWPKENQMQKGLMTIYEDETKQDTGSRSSLDSEGKGNAEKSKGFTERKLHGDNWQIQRTESGYESSDHISNGSANPDSPIIEGINTADAKIVKESASCSEQNLPTKKADSVLHSAPEQNRNFHDLRKDQISSEVNYKPHPHAGFPTELYLQAPSPPVKRAEMPEINRKYFPSSVLQPVLKEIVKSDNRNKANEANSSEWLHTERFEKVNVPVYCADSVPHPFPDNACGREETHRAEHAGHPLRRAEPLWVPEAVYQNIPPPLPPKKYALSTLSGSENNSAVDVKSPEALQNSPLRQTGAPSKSASEASVVPAEQRLKEPFPGNEVFVHKPDSPPRLSVNEFWTVSENMLKKGSRHTGPSPGYADGNDSVSLTTYFSVDSCMTDTYRLKYHQRPKLYFTESGSFHKEKHPPAAGVDLNA</sequence>
<evidence type="ECO:0000256" key="3">
    <source>
        <dbReference type="ARBA" id="ARBA00022801"/>
    </source>
</evidence>
<dbReference type="Pfam" id="PF00443">
    <property type="entry name" value="UCH"/>
    <property type="match status" value="1"/>
</dbReference>
<evidence type="ECO:0000313" key="7">
    <source>
        <dbReference type="Proteomes" id="UP000052976"/>
    </source>
</evidence>
<evidence type="ECO:0000256" key="1">
    <source>
        <dbReference type="ARBA" id="ARBA00009085"/>
    </source>
</evidence>
<evidence type="ECO:0000256" key="2">
    <source>
        <dbReference type="ARBA" id="ARBA00022786"/>
    </source>
</evidence>
<feature type="domain" description="USP" evidence="5">
    <location>
        <begin position="30"/>
        <end position="351"/>
    </location>
</feature>
<dbReference type="CDD" id="cd02257">
    <property type="entry name" value="Peptidase_C19"/>
    <property type="match status" value="1"/>
</dbReference>
<feature type="region of interest" description="Disordered" evidence="4">
    <location>
        <begin position="683"/>
        <end position="702"/>
    </location>
</feature>
<feature type="compositionally biased region" description="Polar residues" evidence="4">
    <location>
        <begin position="683"/>
        <end position="699"/>
    </location>
</feature>
<accession>A0A091E7T4</accession>
<dbReference type="GO" id="GO:0005911">
    <property type="term" value="C:cell-cell junction"/>
    <property type="evidence" value="ECO:0007669"/>
    <property type="project" value="TreeGrafter"/>
</dbReference>
<dbReference type="GO" id="GO:0007605">
    <property type="term" value="P:sensory perception of sound"/>
    <property type="evidence" value="ECO:0007669"/>
    <property type="project" value="TreeGrafter"/>
</dbReference>
<gene>
    <name evidence="6" type="ORF">N302_04856</name>
</gene>
<feature type="compositionally biased region" description="Basic and acidic residues" evidence="4">
    <location>
        <begin position="641"/>
        <end position="674"/>
    </location>
</feature>
<dbReference type="InterPro" id="IPR028889">
    <property type="entry name" value="USP"/>
</dbReference>
<dbReference type="GO" id="GO:0016579">
    <property type="term" value="P:protein deubiquitination"/>
    <property type="evidence" value="ECO:0007669"/>
    <property type="project" value="InterPro"/>
</dbReference>
<feature type="region of interest" description="Disordered" evidence="4">
    <location>
        <begin position="390"/>
        <end position="437"/>
    </location>
</feature>
<name>A0A091E7T4_CORBR</name>
<dbReference type="InterPro" id="IPR001394">
    <property type="entry name" value="Peptidase_C19_UCH"/>
</dbReference>
<feature type="region of interest" description="Disordered" evidence="4">
    <location>
        <begin position="457"/>
        <end position="581"/>
    </location>
</feature>
<comment type="similarity">
    <text evidence="1">Belongs to the peptidase C19 family.</text>
</comment>
<dbReference type="EMBL" id="KK717781">
    <property type="protein sequence ID" value="KFO52564.1"/>
    <property type="molecule type" value="Genomic_DNA"/>
</dbReference>
<keyword evidence="2" id="KW-0833">Ubl conjugation pathway</keyword>
<keyword evidence="7" id="KW-1185">Reference proteome</keyword>
<dbReference type="PROSITE" id="PS50235">
    <property type="entry name" value="USP_3"/>
    <property type="match status" value="1"/>
</dbReference>
<feature type="compositionally biased region" description="Polar residues" evidence="4">
    <location>
        <begin position="911"/>
        <end position="929"/>
    </location>
</feature>
<feature type="compositionally biased region" description="Basic and acidic residues" evidence="4">
    <location>
        <begin position="463"/>
        <end position="488"/>
    </location>
</feature>
<feature type="region of interest" description="Disordered" evidence="4">
    <location>
        <begin position="892"/>
        <end position="934"/>
    </location>
</feature>
<protein>
    <submittedName>
        <fullName evidence="6">Inactive ubiquitin carboxyl-terminal hydrolase 53</fullName>
    </submittedName>
</protein>
<dbReference type="GO" id="GO:0010996">
    <property type="term" value="P:response to auditory stimulus"/>
    <property type="evidence" value="ECO:0007669"/>
    <property type="project" value="TreeGrafter"/>
</dbReference>
<dbReference type="InterPro" id="IPR052398">
    <property type="entry name" value="Ubiquitin_hydrolase_53/54"/>
</dbReference>
<reference evidence="6 7" key="1">
    <citation type="submission" date="2014-04" db="EMBL/GenBank/DDBJ databases">
        <title>Genome evolution of avian class.</title>
        <authorList>
            <person name="Zhang G."/>
            <person name="Li C."/>
        </authorList>
    </citation>
    <scope>NUCLEOTIDE SEQUENCE [LARGE SCALE GENOMIC DNA]</scope>
    <source>
        <strain evidence="6">BGI_N302</strain>
    </source>
</reference>
<dbReference type="InterPro" id="IPR038765">
    <property type="entry name" value="Papain-like_cys_pep_sf"/>
</dbReference>
<dbReference type="FunFam" id="3.90.70.10:FF:000041">
    <property type="entry name" value="Inactive ubiquitin carboxyl-terminal hydrolase 53"/>
    <property type="match status" value="1"/>
</dbReference>
<dbReference type="Proteomes" id="UP000052976">
    <property type="component" value="Unassembled WGS sequence"/>
</dbReference>
<organism evidence="6 7">
    <name type="scientific">Corvus brachyrhynchos</name>
    <name type="common">American crow</name>
    <dbReference type="NCBI Taxonomy" id="85066"/>
    <lineage>
        <taxon>Eukaryota</taxon>
        <taxon>Metazoa</taxon>
        <taxon>Chordata</taxon>
        <taxon>Craniata</taxon>
        <taxon>Vertebrata</taxon>
        <taxon>Euteleostomi</taxon>
        <taxon>Archelosauria</taxon>
        <taxon>Archosauria</taxon>
        <taxon>Dinosauria</taxon>
        <taxon>Saurischia</taxon>
        <taxon>Theropoda</taxon>
        <taxon>Coelurosauria</taxon>
        <taxon>Aves</taxon>
        <taxon>Neognathae</taxon>
        <taxon>Neoaves</taxon>
        <taxon>Telluraves</taxon>
        <taxon>Australaves</taxon>
        <taxon>Passeriformes</taxon>
        <taxon>Corvoidea</taxon>
        <taxon>Corvidae</taxon>
        <taxon>Corvus</taxon>
    </lineage>
</organism>
<dbReference type="PANTHER" id="PTHR22975:SF6">
    <property type="entry name" value="INACTIVE UBIQUITIN CARBOXYL-TERMINAL HYDROLASE 53"/>
    <property type="match status" value="1"/>
</dbReference>
<dbReference type="GO" id="GO:0004843">
    <property type="term" value="F:cysteine-type deubiquitinase activity"/>
    <property type="evidence" value="ECO:0007669"/>
    <property type="project" value="InterPro"/>
</dbReference>
<feature type="region of interest" description="Disordered" evidence="4">
    <location>
        <begin position="595"/>
        <end position="678"/>
    </location>
</feature>
<dbReference type="AlphaFoldDB" id="A0A091E7T4"/>
<proteinExistence type="inferred from homology"/>
<feature type="compositionally biased region" description="Polar residues" evidence="4">
    <location>
        <begin position="551"/>
        <end position="565"/>
    </location>
</feature>
<feature type="non-terminal residue" evidence="6">
    <location>
        <position position="1041"/>
    </location>
</feature>
<keyword evidence="3 6" id="KW-0378">Hydrolase</keyword>
<evidence type="ECO:0000313" key="6">
    <source>
        <dbReference type="EMBL" id="KFO52564.1"/>
    </source>
</evidence>
<dbReference type="Gene3D" id="3.90.70.10">
    <property type="entry name" value="Cysteine proteinases"/>
    <property type="match status" value="1"/>
</dbReference>
<dbReference type="SUPFAM" id="SSF54001">
    <property type="entry name" value="Cysteine proteinases"/>
    <property type="match status" value="1"/>
</dbReference>
<dbReference type="PANTHER" id="PTHR22975">
    <property type="entry name" value="UBIQUITIN SPECIFIC PROTEINASE"/>
    <property type="match status" value="1"/>
</dbReference>
<evidence type="ECO:0000259" key="5">
    <source>
        <dbReference type="PROSITE" id="PS50235"/>
    </source>
</evidence>
<dbReference type="STRING" id="85066.A0A091E7T4"/>